<reference evidence="2 3" key="1">
    <citation type="journal article" date="2023" name="Sci. Data">
        <title>Genome assembly of the Korean intertidal mud-creeper Batillaria attramentaria.</title>
        <authorList>
            <person name="Patra A.K."/>
            <person name="Ho P.T."/>
            <person name="Jun S."/>
            <person name="Lee S.J."/>
            <person name="Kim Y."/>
            <person name="Won Y.J."/>
        </authorList>
    </citation>
    <scope>NUCLEOTIDE SEQUENCE [LARGE SCALE GENOMIC DNA]</scope>
    <source>
        <strain evidence="2">Wonlab-2016</strain>
    </source>
</reference>
<dbReference type="Proteomes" id="UP001519460">
    <property type="component" value="Unassembled WGS sequence"/>
</dbReference>
<gene>
    <name evidence="2" type="ORF">BaRGS_00012063</name>
</gene>
<proteinExistence type="predicted"/>
<evidence type="ECO:0000313" key="2">
    <source>
        <dbReference type="EMBL" id="KAK7496656.1"/>
    </source>
</evidence>
<evidence type="ECO:0008006" key="4">
    <source>
        <dbReference type="Google" id="ProtNLM"/>
    </source>
</evidence>
<organism evidence="2 3">
    <name type="scientific">Batillaria attramentaria</name>
    <dbReference type="NCBI Taxonomy" id="370345"/>
    <lineage>
        <taxon>Eukaryota</taxon>
        <taxon>Metazoa</taxon>
        <taxon>Spiralia</taxon>
        <taxon>Lophotrochozoa</taxon>
        <taxon>Mollusca</taxon>
        <taxon>Gastropoda</taxon>
        <taxon>Caenogastropoda</taxon>
        <taxon>Sorbeoconcha</taxon>
        <taxon>Cerithioidea</taxon>
        <taxon>Batillariidae</taxon>
        <taxon>Batillaria</taxon>
    </lineage>
</organism>
<dbReference type="EMBL" id="JACVVK020000065">
    <property type="protein sequence ID" value="KAK7496656.1"/>
    <property type="molecule type" value="Genomic_DNA"/>
</dbReference>
<comment type="caution">
    <text evidence="2">The sequence shown here is derived from an EMBL/GenBank/DDBJ whole genome shotgun (WGS) entry which is preliminary data.</text>
</comment>
<sequence length="137" mass="15781">MKLFGRTSWLVFSLIALGQAIVDEYHTDPTALELSIDVIDEIQHGDPLTITCTAKLRGAGDDYDLKHLWLHDEKNDGKIAAYFPGRTRKKRQVRESHSDMYTEDGAAVEEYVEKEEWEDPDPEKYADHFQATLHDMQ</sequence>
<dbReference type="AlphaFoldDB" id="A0ABD0LBH0"/>
<feature type="non-terminal residue" evidence="2">
    <location>
        <position position="137"/>
    </location>
</feature>
<keyword evidence="3" id="KW-1185">Reference proteome</keyword>
<feature type="chain" id="PRO_5044745562" description="Ig-like domain-containing protein" evidence="1">
    <location>
        <begin position="21"/>
        <end position="137"/>
    </location>
</feature>
<protein>
    <recommendedName>
        <fullName evidence="4">Ig-like domain-containing protein</fullName>
    </recommendedName>
</protein>
<evidence type="ECO:0000313" key="3">
    <source>
        <dbReference type="Proteomes" id="UP001519460"/>
    </source>
</evidence>
<keyword evidence="1" id="KW-0732">Signal</keyword>
<name>A0ABD0LBH0_9CAEN</name>
<feature type="signal peptide" evidence="1">
    <location>
        <begin position="1"/>
        <end position="20"/>
    </location>
</feature>
<evidence type="ECO:0000256" key="1">
    <source>
        <dbReference type="SAM" id="SignalP"/>
    </source>
</evidence>
<accession>A0ABD0LBH0</accession>